<dbReference type="OrthoDB" id="552315at2759"/>
<name>A0A8J4LMF2_9CHLO</name>
<keyword evidence="3" id="KW-0732">Signal</keyword>
<feature type="transmembrane region" description="Helical" evidence="2">
    <location>
        <begin position="1012"/>
        <end position="1036"/>
    </location>
</feature>
<feature type="chain" id="PRO_5035391473" description="Calcineurin-like phosphoesterase domain-containing protein" evidence="3">
    <location>
        <begin position="20"/>
        <end position="1134"/>
    </location>
</feature>
<keyword evidence="2" id="KW-0472">Membrane</keyword>
<sequence>MRHLGQHVMMLFFLGASLGAASGNADGSIALLDPALGSSRSTTTATTGDNIWELRGSNSGSGGNAGYGIAQPLDTAAARRPAVGLLLQLTDVHISTMEGPGGDPQRVPDLMALAGEILSRWPLAAAVLTGDLTEAKDVYGRGQQYEQEWQMYRDAWNALSSLGNVPYDQIYDIRGNHDTFNSGPRCGPQDHYCTYSVRAARVNQMVNGTSTADGGQGGPRDRIFIDAVYGRTDDGRGSSNGSGSCPLAVLVGVDASLDPGMRSPTNFFGVVAPTLLDELDEQLAASLASMHAAGCSPPYIAYGHYPLSTIAYPGRRRTGASEAAAAASVQQILVRHGVSAYLAGHLHGAFGHKLHRLHKAPIATNGRPMGHMLELEMVDWKHARTVRLLTLDLEAGGAVSFADFRYIPPQRLSSLLSSTVRQEADLDGTADLGARPDGRAVIRQPFEPFEATCAVGAYLPLITCPPDARYSPQLTAAPYSYDSGCRSSASVAASGGNIAATAVVRVMLLPVSDAVPAVPTDTVYLHWSCDVSGEVPESKGDGGGGDGGGRRSSSSSSNRGATIGGTRSRLSGVMDMQLEFAGANYSTYTVDLLRLVDGAPVTVARSANPAGGSDSVRRCPPGCVIVQVRVAGSAGHDKNSSDAGAGSVESFSAERPLHWDLAEAHATGPHDAFWPTMDGAGGSDRLSSVHYPPPRLQQTVLEWLVMHVPWHSFGLVTAAAQWCVLTLGMLVAPRVFVVLKAIRAQNHGPARHPTSSTRQGRWRLKRHRQRRRNGLPSELGGCGSDEAEEGDAELRDPVETAGAAVAVARRQLDWMGEGASTSVCLGGMCGSKTDRSPALKRSSSISSTGGGAIGTQATHPVCGGDTPSTPTGLEAAPLNSDSRAGGANKSGGEATWLRGARGTAVRFWRTGWKVVRCWLLWPLRDLIELADHRDYVPWLTLALYGIYLAVGPWFAAEFIAPSDSSTAKQALSGYGFLAAYGIYVRSIPMIPGDAAQRPGRKTGWSAAPSEDHVAIVNVVALTCIAPALLLCVSAAARLRRMAVAGKLDIRSGCMSIWQILSWRQTAALCGIAVLNVGLCWKLWAGLGWMVVAVSPGVGWLLPLLLAWLWMTSSRAAILAQQSMQTTSQIPTPES</sequence>
<feature type="transmembrane region" description="Helical" evidence="2">
    <location>
        <begin position="971"/>
        <end position="992"/>
    </location>
</feature>
<evidence type="ECO:0000259" key="4">
    <source>
        <dbReference type="Pfam" id="PF00149"/>
    </source>
</evidence>
<dbReference type="GO" id="GO:0016787">
    <property type="term" value="F:hydrolase activity"/>
    <property type="evidence" value="ECO:0007669"/>
    <property type="project" value="InterPro"/>
</dbReference>
<feature type="domain" description="Calcineurin-like phosphoesterase" evidence="4">
    <location>
        <begin position="87"/>
        <end position="348"/>
    </location>
</feature>
<reference evidence="6" key="1">
    <citation type="journal article" date="2021" name="Proc. Natl. Acad. Sci. U.S.A.">
        <title>Three genomes in the algal genus Volvox reveal the fate of a haploid sex-determining region after a transition to homothallism.</title>
        <authorList>
            <person name="Yamamoto K."/>
            <person name="Hamaji T."/>
            <person name="Kawai-Toyooka H."/>
            <person name="Matsuzaki R."/>
            <person name="Takahashi F."/>
            <person name="Nishimura Y."/>
            <person name="Kawachi M."/>
            <person name="Noguchi H."/>
            <person name="Minakuchi Y."/>
            <person name="Umen J.G."/>
            <person name="Toyoda A."/>
            <person name="Nozaki H."/>
        </authorList>
    </citation>
    <scope>NUCLEOTIDE SEQUENCE</scope>
    <source>
        <strain evidence="6">NIES-3785</strain>
        <strain evidence="5">NIES-3786</strain>
    </source>
</reference>
<feature type="compositionally biased region" description="Basic residues" evidence="1">
    <location>
        <begin position="760"/>
        <end position="773"/>
    </location>
</feature>
<dbReference type="PANTHER" id="PTHR14795">
    <property type="entry name" value="HELICASE RELATED"/>
    <property type="match status" value="1"/>
</dbReference>
<protein>
    <recommendedName>
        <fullName evidence="4">Calcineurin-like phosphoesterase domain-containing protein</fullName>
    </recommendedName>
</protein>
<dbReference type="PANTHER" id="PTHR14795:SF0">
    <property type="entry name" value="TRANSMEMBRANE PROTEIN 62"/>
    <property type="match status" value="1"/>
</dbReference>
<feature type="region of interest" description="Disordered" evidence="1">
    <location>
        <begin position="535"/>
        <end position="568"/>
    </location>
</feature>
<keyword evidence="2" id="KW-1133">Transmembrane helix</keyword>
<dbReference type="Gene3D" id="3.60.21.10">
    <property type="match status" value="1"/>
</dbReference>
<dbReference type="InterPro" id="IPR004843">
    <property type="entry name" value="Calcineurin-like_PHP"/>
</dbReference>
<feature type="region of interest" description="Disordered" evidence="1">
    <location>
        <begin position="747"/>
        <end position="794"/>
    </location>
</feature>
<evidence type="ECO:0000313" key="6">
    <source>
        <dbReference type="EMBL" id="GIM02323.1"/>
    </source>
</evidence>
<evidence type="ECO:0000256" key="3">
    <source>
        <dbReference type="SAM" id="SignalP"/>
    </source>
</evidence>
<dbReference type="SUPFAM" id="SSF56300">
    <property type="entry name" value="Metallo-dependent phosphatases"/>
    <property type="match status" value="1"/>
</dbReference>
<dbReference type="Proteomes" id="UP000747110">
    <property type="component" value="Unassembled WGS sequence"/>
</dbReference>
<feature type="region of interest" description="Disordered" evidence="1">
    <location>
        <begin position="835"/>
        <end position="892"/>
    </location>
</feature>
<keyword evidence="8" id="KW-1185">Reference proteome</keyword>
<evidence type="ECO:0000313" key="8">
    <source>
        <dbReference type="Proteomes" id="UP000747110"/>
    </source>
</evidence>
<proteinExistence type="predicted"/>
<accession>A0A8J4LMF2</accession>
<feature type="transmembrane region" description="Helical" evidence="2">
    <location>
        <begin position="1089"/>
        <end position="1110"/>
    </location>
</feature>
<feature type="transmembrane region" description="Helical" evidence="2">
    <location>
        <begin position="1065"/>
        <end position="1083"/>
    </location>
</feature>
<evidence type="ECO:0000313" key="7">
    <source>
        <dbReference type="Proteomes" id="UP000722791"/>
    </source>
</evidence>
<dbReference type="EMBL" id="BNCQ01000011">
    <property type="protein sequence ID" value="GIM02323.1"/>
    <property type="molecule type" value="Genomic_DNA"/>
</dbReference>
<evidence type="ECO:0000313" key="5">
    <source>
        <dbReference type="EMBL" id="GIL82230.1"/>
    </source>
</evidence>
<evidence type="ECO:0000256" key="1">
    <source>
        <dbReference type="SAM" id="MobiDB-lite"/>
    </source>
</evidence>
<dbReference type="AlphaFoldDB" id="A0A8J4LMF2"/>
<dbReference type="Proteomes" id="UP000722791">
    <property type="component" value="Unassembled WGS sequence"/>
</dbReference>
<dbReference type="Pfam" id="PF00149">
    <property type="entry name" value="Metallophos"/>
    <property type="match status" value="1"/>
</dbReference>
<feature type="transmembrane region" description="Helical" evidence="2">
    <location>
        <begin position="935"/>
        <end position="959"/>
    </location>
</feature>
<keyword evidence="2" id="KW-0812">Transmembrane</keyword>
<dbReference type="InterPro" id="IPR029052">
    <property type="entry name" value="Metallo-depent_PP-like"/>
</dbReference>
<dbReference type="EMBL" id="BNCP01000023">
    <property type="protein sequence ID" value="GIL82230.1"/>
    <property type="molecule type" value="Genomic_DNA"/>
</dbReference>
<gene>
    <name evidence="5" type="ORF">Vretifemale_11147</name>
    <name evidence="6" type="ORF">Vretimale_7204</name>
</gene>
<feature type="signal peptide" evidence="3">
    <location>
        <begin position="1"/>
        <end position="19"/>
    </location>
</feature>
<comment type="caution">
    <text evidence="6">The sequence shown here is derived from an EMBL/GenBank/DDBJ whole genome shotgun (WGS) entry which is preliminary data.</text>
</comment>
<organism evidence="6 7">
    <name type="scientific">Volvox reticuliferus</name>
    <dbReference type="NCBI Taxonomy" id="1737510"/>
    <lineage>
        <taxon>Eukaryota</taxon>
        <taxon>Viridiplantae</taxon>
        <taxon>Chlorophyta</taxon>
        <taxon>core chlorophytes</taxon>
        <taxon>Chlorophyceae</taxon>
        <taxon>CS clade</taxon>
        <taxon>Chlamydomonadales</taxon>
        <taxon>Volvocaceae</taxon>
        <taxon>Volvox</taxon>
    </lineage>
</organism>
<evidence type="ECO:0000256" key="2">
    <source>
        <dbReference type="SAM" id="Phobius"/>
    </source>
</evidence>